<dbReference type="EMBL" id="JBHSOD010000010">
    <property type="protein sequence ID" value="MFC5885566.1"/>
    <property type="molecule type" value="Genomic_DNA"/>
</dbReference>
<name>A0ABW1EUT3_9ACTN</name>
<evidence type="ECO:0000313" key="3">
    <source>
        <dbReference type="EMBL" id="MFC5885566.1"/>
    </source>
</evidence>
<evidence type="ECO:0000256" key="2">
    <source>
        <dbReference type="SAM" id="SignalP"/>
    </source>
</evidence>
<keyword evidence="4" id="KW-1185">Reference proteome</keyword>
<evidence type="ECO:0000313" key="4">
    <source>
        <dbReference type="Proteomes" id="UP001596067"/>
    </source>
</evidence>
<accession>A0ABW1EUT3</accession>
<organism evidence="3 4">
    <name type="scientific">Kitasatospora aburaviensis</name>
    <dbReference type="NCBI Taxonomy" id="67265"/>
    <lineage>
        <taxon>Bacteria</taxon>
        <taxon>Bacillati</taxon>
        <taxon>Actinomycetota</taxon>
        <taxon>Actinomycetes</taxon>
        <taxon>Kitasatosporales</taxon>
        <taxon>Streptomycetaceae</taxon>
        <taxon>Kitasatospora</taxon>
    </lineage>
</organism>
<evidence type="ECO:0008006" key="5">
    <source>
        <dbReference type="Google" id="ProtNLM"/>
    </source>
</evidence>
<gene>
    <name evidence="3" type="ORF">ACFP0N_11350</name>
</gene>
<dbReference type="RefSeq" id="WP_313761728.1">
    <property type="nucleotide sequence ID" value="NZ_BAAAVH010000049.1"/>
</dbReference>
<feature type="compositionally biased region" description="Pro residues" evidence="1">
    <location>
        <begin position="52"/>
        <end position="65"/>
    </location>
</feature>
<dbReference type="PROSITE" id="PS51257">
    <property type="entry name" value="PROKAR_LIPOPROTEIN"/>
    <property type="match status" value="1"/>
</dbReference>
<reference evidence="4" key="1">
    <citation type="journal article" date="2019" name="Int. J. Syst. Evol. Microbiol.">
        <title>The Global Catalogue of Microorganisms (GCM) 10K type strain sequencing project: providing services to taxonomists for standard genome sequencing and annotation.</title>
        <authorList>
            <consortium name="The Broad Institute Genomics Platform"/>
            <consortium name="The Broad Institute Genome Sequencing Center for Infectious Disease"/>
            <person name="Wu L."/>
            <person name="Ma J."/>
        </authorList>
    </citation>
    <scope>NUCLEOTIDE SEQUENCE [LARGE SCALE GENOMIC DNA]</scope>
    <source>
        <strain evidence="4">CGMCC 4.1469</strain>
    </source>
</reference>
<evidence type="ECO:0000256" key="1">
    <source>
        <dbReference type="SAM" id="MobiDB-lite"/>
    </source>
</evidence>
<dbReference type="Proteomes" id="UP001596067">
    <property type="component" value="Unassembled WGS sequence"/>
</dbReference>
<sequence>MKMIKGAGIRVGVPAAVAAIAVLVAGCGTQRAGEVAGGGGPARTAAAAPSTPLDPPCPGETPTPTPTRTSTGSAPNPALGDHYAENNGFKVPLPLHGQHRCDGLAAAARIKSALEPLRQRGDFTPESSRNALTALGYAAAKVQVYQNGSTGISFLVDASPLCLEGRMDTAVTKAEPFGGYPDHTGCDVPRGGH</sequence>
<protein>
    <recommendedName>
        <fullName evidence="5">Lipoprotein</fullName>
    </recommendedName>
</protein>
<feature type="signal peptide" evidence="2">
    <location>
        <begin position="1"/>
        <end position="18"/>
    </location>
</feature>
<feature type="chain" id="PRO_5045732030" description="Lipoprotein" evidence="2">
    <location>
        <begin position="19"/>
        <end position="193"/>
    </location>
</feature>
<feature type="region of interest" description="Disordered" evidence="1">
    <location>
        <begin position="32"/>
        <end position="84"/>
    </location>
</feature>
<proteinExistence type="predicted"/>
<keyword evidence="2" id="KW-0732">Signal</keyword>
<comment type="caution">
    <text evidence="3">The sequence shown here is derived from an EMBL/GenBank/DDBJ whole genome shotgun (WGS) entry which is preliminary data.</text>
</comment>